<comment type="similarity">
    <text evidence="10 12">Belongs to the fluoride channel Fluc/FEX (TC 1.A.43) family.</text>
</comment>
<dbReference type="PANTHER" id="PTHR28259">
    <property type="entry name" value="FLUORIDE EXPORT PROTEIN 1-RELATED"/>
    <property type="match status" value="1"/>
</dbReference>
<reference evidence="14" key="1">
    <citation type="journal article" date="2019" name="Int. J. Syst. Evol. Microbiol.">
        <title>The Global Catalogue of Microorganisms (GCM) 10K type strain sequencing project: providing services to taxonomists for standard genome sequencing and annotation.</title>
        <authorList>
            <consortium name="The Broad Institute Genomics Platform"/>
            <consortium name="The Broad Institute Genome Sequencing Center for Infectious Disease"/>
            <person name="Wu L."/>
            <person name="Ma J."/>
        </authorList>
    </citation>
    <scope>NUCLEOTIDE SEQUENCE [LARGE SCALE GENOMIC DNA]</scope>
    <source>
        <strain evidence="14">JCM 11650</strain>
    </source>
</reference>
<proteinExistence type="inferred from homology"/>
<dbReference type="HAMAP" id="MF_00454">
    <property type="entry name" value="FluC"/>
    <property type="match status" value="1"/>
</dbReference>
<dbReference type="PANTHER" id="PTHR28259:SF1">
    <property type="entry name" value="FLUORIDE EXPORT PROTEIN 1-RELATED"/>
    <property type="match status" value="1"/>
</dbReference>
<evidence type="ECO:0000256" key="8">
    <source>
        <dbReference type="ARBA" id="ARBA00023136"/>
    </source>
</evidence>
<name>A0ABV9GY13_9BURK</name>
<feature type="transmembrane region" description="Helical" evidence="12">
    <location>
        <begin position="33"/>
        <end position="53"/>
    </location>
</feature>
<keyword evidence="12" id="KW-0813">Transport</keyword>
<feature type="binding site" evidence="12">
    <location>
        <position position="73"/>
    </location>
    <ligand>
        <name>Na(+)</name>
        <dbReference type="ChEBI" id="CHEBI:29101"/>
        <note>structural</note>
    </ligand>
</feature>
<gene>
    <name evidence="12 13" type="primary">crcB</name>
    <name evidence="12" type="synonym">fluC</name>
    <name evidence="13" type="ORF">ACFO3A_11810</name>
</gene>
<protein>
    <recommendedName>
        <fullName evidence="12">Fluoride-specific ion channel FluC</fullName>
    </recommendedName>
</protein>
<dbReference type="NCBIfam" id="NF010792">
    <property type="entry name" value="PRK14196.1"/>
    <property type="match status" value="1"/>
</dbReference>
<evidence type="ECO:0000256" key="12">
    <source>
        <dbReference type="HAMAP-Rule" id="MF_00454"/>
    </source>
</evidence>
<evidence type="ECO:0000256" key="9">
    <source>
        <dbReference type="ARBA" id="ARBA00023303"/>
    </source>
</evidence>
<comment type="function">
    <text evidence="12">Fluoride-specific ion channel. Important for reducing fluoride concentration in the cell, thus reducing its toxicity.</text>
</comment>
<evidence type="ECO:0000256" key="5">
    <source>
        <dbReference type="ARBA" id="ARBA00022989"/>
    </source>
</evidence>
<dbReference type="Proteomes" id="UP001595967">
    <property type="component" value="Unassembled WGS sequence"/>
</dbReference>
<organism evidence="13 14">
    <name type="scientific">Comamonas nitrativorans</name>
    <dbReference type="NCBI Taxonomy" id="108437"/>
    <lineage>
        <taxon>Bacteria</taxon>
        <taxon>Pseudomonadati</taxon>
        <taxon>Pseudomonadota</taxon>
        <taxon>Betaproteobacteria</taxon>
        <taxon>Burkholderiales</taxon>
        <taxon>Comamonadaceae</taxon>
        <taxon>Comamonas</taxon>
    </lineage>
</organism>
<keyword evidence="7 12" id="KW-0406">Ion transport</keyword>
<evidence type="ECO:0000256" key="3">
    <source>
        <dbReference type="ARBA" id="ARBA00022519"/>
    </source>
</evidence>
<comment type="caution">
    <text evidence="13">The sequence shown here is derived from an EMBL/GenBank/DDBJ whole genome shotgun (WGS) entry which is preliminary data.</text>
</comment>
<keyword evidence="9 12" id="KW-0407">Ion channel</keyword>
<evidence type="ECO:0000256" key="6">
    <source>
        <dbReference type="ARBA" id="ARBA00023053"/>
    </source>
</evidence>
<keyword evidence="12" id="KW-0479">Metal-binding</keyword>
<comment type="activity regulation">
    <text evidence="12">Na(+) is not transported, but it plays an essential structural role and its presence is essential for fluoride channel function.</text>
</comment>
<evidence type="ECO:0000256" key="2">
    <source>
        <dbReference type="ARBA" id="ARBA00022475"/>
    </source>
</evidence>
<keyword evidence="3" id="KW-0997">Cell inner membrane</keyword>
<feature type="transmembrane region" description="Helical" evidence="12">
    <location>
        <begin position="65"/>
        <end position="83"/>
    </location>
</feature>
<keyword evidence="4 12" id="KW-0812">Transmembrane</keyword>
<comment type="subcellular location">
    <subcellularLocation>
        <location evidence="1 12">Cell membrane</location>
        <topology evidence="1 12">Multi-pass membrane protein</topology>
    </subcellularLocation>
</comment>
<dbReference type="Pfam" id="PF02537">
    <property type="entry name" value="CRCB"/>
    <property type="match status" value="1"/>
</dbReference>
<evidence type="ECO:0000256" key="11">
    <source>
        <dbReference type="ARBA" id="ARBA00035585"/>
    </source>
</evidence>
<accession>A0ABV9GY13</accession>
<dbReference type="NCBIfam" id="TIGR00494">
    <property type="entry name" value="crcB"/>
    <property type="match status" value="1"/>
</dbReference>
<evidence type="ECO:0000256" key="4">
    <source>
        <dbReference type="ARBA" id="ARBA00022692"/>
    </source>
</evidence>
<keyword evidence="14" id="KW-1185">Reference proteome</keyword>
<dbReference type="InterPro" id="IPR003691">
    <property type="entry name" value="FluC"/>
</dbReference>
<feature type="binding site" evidence="12">
    <location>
        <position position="76"/>
    </location>
    <ligand>
        <name>Na(+)</name>
        <dbReference type="ChEBI" id="CHEBI:29101"/>
        <note>structural</note>
    </ligand>
</feature>
<keyword evidence="8 12" id="KW-0472">Membrane</keyword>
<keyword evidence="6 12" id="KW-0915">Sodium</keyword>
<evidence type="ECO:0000256" key="10">
    <source>
        <dbReference type="ARBA" id="ARBA00035120"/>
    </source>
</evidence>
<feature type="transmembrane region" description="Helical" evidence="12">
    <location>
        <begin position="95"/>
        <end position="119"/>
    </location>
</feature>
<comment type="catalytic activity">
    <reaction evidence="11">
        <text>fluoride(in) = fluoride(out)</text>
        <dbReference type="Rhea" id="RHEA:76159"/>
        <dbReference type="ChEBI" id="CHEBI:17051"/>
    </reaction>
    <physiologicalReaction direction="left-to-right" evidence="11">
        <dbReference type="Rhea" id="RHEA:76160"/>
    </physiologicalReaction>
</comment>
<keyword evidence="5 12" id="KW-1133">Transmembrane helix</keyword>
<keyword evidence="2 12" id="KW-1003">Cell membrane</keyword>
<dbReference type="EMBL" id="JBHSEW010000010">
    <property type="protein sequence ID" value="MFC4622897.1"/>
    <property type="molecule type" value="Genomic_DNA"/>
</dbReference>
<evidence type="ECO:0000256" key="7">
    <source>
        <dbReference type="ARBA" id="ARBA00023065"/>
    </source>
</evidence>
<dbReference type="RefSeq" id="WP_377726560.1">
    <property type="nucleotide sequence ID" value="NZ_JBHSEW010000010.1"/>
</dbReference>
<evidence type="ECO:0000313" key="13">
    <source>
        <dbReference type="EMBL" id="MFC4622897.1"/>
    </source>
</evidence>
<evidence type="ECO:0000313" key="14">
    <source>
        <dbReference type="Proteomes" id="UP001595967"/>
    </source>
</evidence>
<evidence type="ECO:0000256" key="1">
    <source>
        <dbReference type="ARBA" id="ARBA00004651"/>
    </source>
</evidence>
<sequence length="128" mass="13583">MLHVLAICTGASLGALARWRLGLWLSHPGQLPWGTLAANAIGGYVIGLAIAAFEALPQLDPAWRLFLITGLLGGLTTFSSYSAEVFQLLHAGRWAMGMVWAGAHLLCSLLLTAAGWYCATAGLQRFGM</sequence>